<dbReference type="OrthoDB" id="9758923at2"/>
<feature type="chain" id="PRO_5020859733" evidence="1">
    <location>
        <begin position="43"/>
        <end position="95"/>
    </location>
</feature>
<comment type="caution">
    <text evidence="2">The sequence shown here is derived from an EMBL/GenBank/DDBJ whole genome shotgun (WGS) entry which is preliminary data.</text>
</comment>
<proteinExistence type="predicted"/>
<accession>A0A4U0SQ95</accession>
<gene>
    <name evidence="2" type="ORF">FCI23_11780</name>
</gene>
<evidence type="ECO:0000313" key="2">
    <source>
        <dbReference type="EMBL" id="TKA11498.1"/>
    </source>
</evidence>
<dbReference type="RefSeq" id="WP_136723450.1">
    <property type="nucleotide sequence ID" value="NZ_SUMC01000008.1"/>
</dbReference>
<dbReference type="AlphaFoldDB" id="A0A4U0SQ95"/>
<dbReference type="Proteomes" id="UP000305778">
    <property type="component" value="Unassembled WGS sequence"/>
</dbReference>
<dbReference type="InterPro" id="IPR023296">
    <property type="entry name" value="Glyco_hydro_beta-prop_sf"/>
</dbReference>
<dbReference type="EMBL" id="SUMC01000008">
    <property type="protein sequence ID" value="TKA11498.1"/>
    <property type="molecule type" value="Genomic_DNA"/>
</dbReference>
<keyword evidence="1" id="KW-0732">Signal</keyword>
<keyword evidence="3" id="KW-1185">Reference proteome</keyword>
<protein>
    <submittedName>
        <fullName evidence="2">Uncharacterized protein</fullName>
    </submittedName>
</protein>
<dbReference type="Gene3D" id="2.115.10.20">
    <property type="entry name" value="Glycosyl hydrolase domain, family 43"/>
    <property type="match status" value="1"/>
</dbReference>
<sequence>MDGISSIGNPAARWPRLLVTTSLLSAIALLASYGLAPPPAQAAQGRATADTTIVNADAVGHQISRFDVDRNSLDAHDGSVLKVGNLYYLYGTSYA</sequence>
<organism evidence="2 3">
    <name type="scientific">Actinacidiphila oryziradicis</name>
    <dbReference type="NCBI Taxonomy" id="2571141"/>
    <lineage>
        <taxon>Bacteria</taxon>
        <taxon>Bacillati</taxon>
        <taxon>Actinomycetota</taxon>
        <taxon>Actinomycetes</taxon>
        <taxon>Kitasatosporales</taxon>
        <taxon>Streptomycetaceae</taxon>
        <taxon>Actinacidiphila</taxon>
    </lineage>
</organism>
<evidence type="ECO:0000256" key="1">
    <source>
        <dbReference type="SAM" id="SignalP"/>
    </source>
</evidence>
<reference evidence="2 3" key="1">
    <citation type="submission" date="2019-04" db="EMBL/GenBank/DDBJ databases">
        <title>Streptomyces oryziradicis sp. nov., a novel actinomycete isolated from rhizosphere soil of rice (Oryza sativa L.).</title>
        <authorList>
            <person name="Li C."/>
        </authorList>
    </citation>
    <scope>NUCLEOTIDE SEQUENCE [LARGE SCALE GENOMIC DNA]</scope>
    <source>
        <strain evidence="2 3">NEAU-C40</strain>
    </source>
</reference>
<feature type="signal peptide" evidence="1">
    <location>
        <begin position="1"/>
        <end position="42"/>
    </location>
</feature>
<name>A0A4U0SQ95_9ACTN</name>
<evidence type="ECO:0000313" key="3">
    <source>
        <dbReference type="Proteomes" id="UP000305778"/>
    </source>
</evidence>